<evidence type="ECO:0000313" key="11">
    <source>
        <dbReference type="Proteomes" id="UP000030651"/>
    </source>
</evidence>
<dbReference type="OrthoDB" id="1844152at2759"/>
<keyword evidence="4 8" id="KW-0560">Oxidoreductase</keyword>
<name>W3X2B0_PESFW</name>
<dbReference type="GO" id="GO:0016705">
    <property type="term" value="F:oxidoreductase activity, acting on paired donors, with incorporation or reduction of molecular oxygen"/>
    <property type="evidence" value="ECO:0007669"/>
    <property type="project" value="InterPro"/>
</dbReference>
<dbReference type="GO" id="GO:0020037">
    <property type="term" value="F:heme binding"/>
    <property type="evidence" value="ECO:0007669"/>
    <property type="project" value="InterPro"/>
</dbReference>
<dbReference type="GO" id="GO:0004497">
    <property type="term" value="F:monooxygenase activity"/>
    <property type="evidence" value="ECO:0007669"/>
    <property type="project" value="UniProtKB-KW"/>
</dbReference>
<evidence type="ECO:0000256" key="6">
    <source>
        <dbReference type="ARBA" id="ARBA00023033"/>
    </source>
</evidence>
<evidence type="ECO:0000256" key="4">
    <source>
        <dbReference type="ARBA" id="ARBA00023002"/>
    </source>
</evidence>
<evidence type="ECO:0000256" key="1">
    <source>
        <dbReference type="ARBA" id="ARBA00001971"/>
    </source>
</evidence>
<dbReference type="GeneID" id="19274157"/>
<dbReference type="PANTHER" id="PTHR46206">
    <property type="entry name" value="CYTOCHROME P450"/>
    <property type="match status" value="1"/>
</dbReference>
<keyword evidence="5 7" id="KW-0408">Iron</keyword>
<dbReference type="KEGG" id="pfy:PFICI_09144"/>
<dbReference type="PANTHER" id="PTHR46206:SF7">
    <property type="entry name" value="P450, PUTATIVE (EUROFUNG)-RELATED"/>
    <property type="match status" value="1"/>
</dbReference>
<dbReference type="OMA" id="IEEEGCT"/>
<dbReference type="RefSeq" id="XP_007835916.1">
    <property type="nucleotide sequence ID" value="XM_007837725.1"/>
</dbReference>
<dbReference type="eggNOG" id="KOG0159">
    <property type="taxonomic scope" value="Eukaryota"/>
</dbReference>
<dbReference type="InParanoid" id="W3X2B0"/>
<proteinExistence type="inferred from homology"/>
<dbReference type="InterPro" id="IPR001128">
    <property type="entry name" value="Cyt_P450"/>
</dbReference>
<dbReference type="InterPro" id="IPR017972">
    <property type="entry name" value="Cyt_P450_CS"/>
</dbReference>
<keyword evidence="9" id="KW-0472">Membrane</keyword>
<reference evidence="11" key="1">
    <citation type="journal article" date="2015" name="BMC Genomics">
        <title>Genomic and transcriptomic analysis of the endophytic fungus Pestalotiopsis fici reveals its lifestyle and high potential for synthesis of natural products.</title>
        <authorList>
            <person name="Wang X."/>
            <person name="Zhang X."/>
            <person name="Liu L."/>
            <person name="Xiang M."/>
            <person name="Wang W."/>
            <person name="Sun X."/>
            <person name="Che Y."/>
            <person name="Guo L."/>
            <person name="Liu G."/>
            <person name="Guo L."/>
            <person name="Wang C."/>
            <person name="Yin W.B."/>
            <person name="Stadler M."/>
            <person name="Zhang X."/>
            <person name="Liu X."/>
        </authorList>
    </citation>
    <scope>NUCLEOTIDE SEQUENCE [LARGE SCALE GENOMIC DNA]</scope>
    <source>
        <strain evidence="11">W106-1 / CGMCC3.15140</strain>
    </source>
</reference>
<gene>
    <name evidence="10" type="ORF">PFICI_09144</name>
</gene>
<evidence type="ECO:0000256" key="3">
    <source>
        <dbReference type="ARBA" id="ARBA00022723"/>
    </source>
</evidence>
<comment type="cofactor">
    <cofactor evidence="1 7">
        <name>heme</name>
        <dbReference type="ChEBI" id="CHEBI:30413"/>
    </cofactor>
</comment>
<evidence type="ECO:0000256" key="2">
    <source>
        <dbReference type="ARBA" id="ARBA00010617"/>
    </source>
</evidence>
<keyword evidence="9" id="KW-0812">Transmembrane</keyword>
<keyword evidence="3 7" id="KW-0479">Metal-binding</keyword>
<dbReference type="InterPro" id="IPR002403">
    <property type="entry name" value="Cyt_P450_E_grp-IV"/>
</dbReference>
<dbReference type="CDD" id="cd11041">
    <property type="entry name" value="CYP503A1-like"/>
    <property type="match status" value="1"/>
</dbReference>
<accession>W3X2B0</accession>
<dbReference type="HOGENOM" id="CLU_022195_0_0_1"/>
<dbReference type="InterPro" id="IPR036396">
    <property type="entry name" value="Cyt_P450_sf"/>
</dbReference>
<protein>
    <submittedName>
        <fullName evidence="10">Uncharacterized protein</fullName>
    </submittedName>
</protein>
<sequence length="514" mass="58084">MDQILILAAEPVAVLILFALLSSVVMILRLNSPRKPGLDKIPLLGEELGSPEQRRKAFLSTAQDLYNKGYERFKDRVWRLTGTDGERIVIPRCLLDDVKGMPDSHISIEKAIEKSNEIKYTGLGGKPNETEFLIHLIRSDLTHGLGRINERLEAEVTRTVIEELGPCNDWTEAVIYQKMLRIVAIASGNIFLGPELCRSEDWIVPATMYTVDLFTAIGKLKQWSKWTRPIGQYFIPEIKSLHQHRSNAVAWLSPIVAQRRRMVEQGHELPDDMLQWMMNKAAEYGVSDDSLALIQLNLGLAAIHTTTLTTTLVLYDIAVQPELVKELRHEIRSVMAANGGKLTTHALFEMKLLDSVMKESQRINPGNLVRFIRIVEKPITLSDGTHLPAGTHIESAHASIVQDSNLYSNPETFDGHRFMNLRAGAIPDPLGYKNREQHQFVTATKEFMAFGYGRHACPGRFFAANEIKLILARILLEYEFEMPKGFTERYPNLNMGLDSLPDPTKALMFKRFSA</sequence>
<dbReference type="GO" id="GO:0005506">
    <property type="term" value="F:iron ion binding"/>
    <property type="evidence" value="ECO:0007669"/>
    <property type="project" value="InterPro"/>
</dbReference>
<organism evidence="10 11">
    <name type="scientific">Pestalotiopsis fici (strain W106-1 / CGMCC3.15140)</name>
    <dbReference type="NCBI Taxonomy" id="1229662"/>
    <lineage>
        <taxon>Eukaryota</taxon>
        <taxon>Fungi</taxon>
        <taxon>Dikarya</taxon>
        <taxon>Ascomycota</taxon>
        <taxon>Pezizomycotina</taxon>
        <taxon>Sordariomycetes</taxon>
        <taxon>Xylariomycetidae</taxon>
        <taxon>Amphisphaeriales</taxon>
        <taxon>Sporocadaceae</taxon>
        <taxon>Pestalotiopsis</taxon>
    </lineage>
</organism>
<evidence type="ECO:0000256" key="8">
    <source>
        <dbReference type="RuleBase" id="RU000461"/>
    </source>
</evidence>
<evidence type="ECO:0000256" key="9">
    <source>
        <dbReference type="SAM" id="Phobius"/>
    </source>
</evidence>
<dbReference type="Pfam" id="PF00067">
    <property type="entry name" value="p450"/>
    <property type="match status" value="1"/>
</dbReference>
<dbReference type="AlphaFoldDB" id="W3X2B0"/>
<keyword evidence="11" id="KW-1185">Reference proteome</keyword>
<dbReference type="Proteomes" id="UP000030651">
    <property type="component" value="Unassembled WGS sequence"/>
</dbReference>
<evidence type="ECO:0000256" key="7">
    <source>
        <dbReference type="PIRSR" id="PIRSR602403-1"/>
    </source>
</evidence>
<keyword evidence="9" id="KW-1133">Transmembrane helix</keyword>
<feature type="transmembrane region" description="Helical" evidence="9">
    <location>
        <begin position="12"/>
        <end position="30"/>
    </location>
</feature>
<feature type="binding site" description="axial binding residue" evidence="7">
    <location>
        <position position="457"/>
    </location>
    <ligand>
        <name>heme</name>
        <dbReference type="ChEBI" id="CHEBI:30413"/>
    </ligand>
    <ligandPart>
        <name>Fe</name>
        <dbReference type="ChEBI" id="CHEBI:18248"/>
    </ligandPart>
</feature>
<dbReference type="PRINTS" id="PR00465">
    <property type="entry name" value="EP450IV"/>
</dbReference>
<dbReference type="Gene3D" id="1.10.630.10">
    <property type="entry name" value="Cytochrome P450"/>
    <property type="match status" value="1"/>
</dbReference>
<keyword evidence="6 8" id="KW-0503">Monooxygenase</keyword>
<evidence type="ECO:0000313" key="10">
    <source>
        <dbReference type="EMBL" id="ETS79291.1"/>
    </source>
</evidence>
<comment type="similarity">
    <text evidence="2 8">Belongs to the cytochrome P450 family.</text>
</comment>
<dbReference type="PROSITE" id="PS00086">
    <property type="entry name" value="CYTOCHROME_P450"/>
    <property type="match status" value="1"/>
</dbReference>
<dbReference type="EMBL" id="KI912114">
    <property type="protein sequence ID" value="ETS79291.1"/>
    <property type="molecule type" value="Genomic_DNA"/>
</dbReference>
<dbReference type="SUPFAM" id="SSF48264">
    <property type="entry name" value="Cytochrome P450"/>
    <property type="match status" value="1"/>
</dbReference>
<evidence type="ECO:0000256" key="5">
    <source>
        <dbReference type="ARBA" id="ARBA00023004"/>
    </source>
</evidence>
<keyword evidence="7 8" id="KW-0349">Heme</keyword>